<dbReference type="Proteomes" id="UP000701702">
    <property type="component" value="Unassembled WGS sequence"/>
</dbReference>
<accession>A0ABM8WHI2</accession>
<evidence type="ECO:0000313" key="1">
    <source>
        <dbReference type="EMBL" id="CAG9166855.1"/>
    </source>
</evidence>
<comment type="caution">
    <text evidence="1">The sequence shown here is derived from an EMBL/GenBank/DDBJ whole genome shotgun (WGS) entry which is preliminary data.</text>
</comment>
<protein>
    <submittedName>
        <fullName evidence="1">Uncharacterized protein</fullName>
    </submittedName>
</protein>
<keyword evidence="2" id="KW-1185">Reference proteome</keyword>
<gene>
    <name evidence="1" type="ORF">LMG23994_01017</name>
</gene>
<dbReference type="EMBL" id="CAJZAF010000004">
    <property type="protein sequence ID" value="CAG9166855.1"/>
    <property type="molecule type" value="Genomic_DNA"/>
</dbReference>
<name>A0ABM8WHI2_9BURK</name>
<proteinExistence type="predicted"/>
<organism evidence="1 2">
    <name type="scientific">Cupriavidus pinatubonensis</name>
    <dbReference type="NCBI Taxonomy" id="248026"/>
    <lineage>
        <taxon>Bacteria</taxon>
        <taxon>Pseudomonadati</taxon>
        <taxon>Pseudomonadota</taxon>
        <taxon>Betaproteobacteria</taxon>
        <taxon>Burkholderiales</taxon>
        <taxon>Burkholderiaceae</taxon>
        <taxon>Cupriavidus</taxon>
    </lineage>
</organism>
<evidence type="ECO:0000313" key="2">
    <source>
        <dbReference type="Proteomes" id="UP000701702"/>
    </source>
</evidence>
<sequence>MSGAAGASRQGWHAAYNAEGAPQGAPLCKWDRSSNTQPRLRALHQPVSGAIRLPRVPPKTGYLRHPCGLAAWVYQNNTSQIEQLAPVRG</sequence>
<reference evidence="1 2" key="1">
    <citation type="submission" date="2021-08" db="EMBL/GenBank/DDBJ databases">
        <authorList>
            <person name="Peeters C."/>
        </authorList>
    </citation>
    <scope>NUCLEOTIDE SEQUENCE [LARGE SCALE GENOMIC DNA]</scope>
    <source>
        <strain evidence="1 2">LMG 23994</strain>
    </source>
</reference>